<dbReference type="EMBL" id="BDGX01000001">
    <property type="protein sequence ID" value="GAV46600.1"/>
    <property type="molecule type" value="Genomic_DNA"/>
</dbReference>
<dbReference type="eggNOG" id="KOG1823">
    <property type="taxonomic scope" value="Eukaryota"/>
</dbReference>
<sequence>MAKQKNTPKATNKFRYASFKDKIDDLKIEPVRNLATRAHDYVETSHFFASFEHWREINLSSSFTSFAGDVENIVQTLPQILYHEETILSTLLHYIDRHEPLSLQPLLDLLAQFCHDLGPDFLKFYERSVNSMVSLLEAAVSFESSDVFEWTFNCLAYIFKYLSRYLTEDLVPTFNLLFPLLSHSKTYLSRFSAEAMSFLIRKSNLKNLVGFVSFAFKKLVEVEEANFYDGLLALFTEALVSTQEALHSKCRSILDIFIGEALATSSDRSGSLLCDLWINLARHASFDNLQPVFESVVNKLQNVIDANNMNQATKIITTISFAESGKKVGNWTSVVELVKVIISQKDRSKLSPQTLAFLFMVLLRNCDIKNLTHFHKKLYEFYLDEYPDYFTGFFKASVDFTADRVHSFNGNRYLQQYLNKHWSTHQEQISLFLLQSSDDSDANRKLVVKTPDEFARSILESLKVYGKHISDDGLFEVCQGSILLSRSQEKNEDVLIPVLENILNASSPVTDFKKDVLGYVLDALQPSDQETHYQLLNDTLQQLESYRDSLVFIKSLNKYLLGLGKGPKLGKYLSGLDDYIRILSENLTLPDKALRYETLKLITTLMEVQEKEVPQLLNDCKIIEEIPLTLLNARDLSIRIRNMGSTFAKVESGSIITSLFFKFLFGLLTIRFSPVWEGVYEVISNAYGKDQQLVWDLIKRFLDAPDDHHCLTYYDDFMVGEADIDRWNVRAVRLHEILESFSNTWSGYCFSKSTIVETMKARRANLDYPGQLRNQTLKLMLLVPQFVERHSRDIIPYLFNQDESTEIFGLQEEKRGDLGSAARWTEADRNLLLKVIGKFKNMKSIYRFQEVHDRLMLLLGSRNTEVQKLAFEALLGYHDSVLTKYRDNLRNLLDDTLFKDELLNLISTGDSKLIEDQDEPQLMPYVVRIFFGRAQTPGTSGIKKGRKHAVISMLPNLRDEYIVEFLKLGSGKFNYQYFFENGRIIEDSEVTATTLRRMLGFVNIVDYALGVLASGYPKVMATTVRPLIYTIHMSYHVSNVEEKEPYMAKLAANLRQQSMKCLNNLFQYLGTSSVLNEFIEEICDIVVMPRIEKFENENLQQPSSTLRMISSWSTVGELYPFLYFNDYASPSAMMRVLSNPNAKESVVGVILEAANNIVTNPVNTDEYADLVTIVAANCLRVLPTLYKKITNPEIVSTSIDLLLNLVYAGYLQDNETRKYLVDSFNHIIRDAFKGVSKKDVIKVLQVLAALLKDYDCDWDDVKDLFEAVSGLYAKYSEKQLKEPLNDVFASFACRFPDLQKLSNLLSDLNSFSSKHMLEYDFPRILSAFKQFHEVGYREYSEKQWLPILFTCMLYINDEEELAIRTNASHTFCKFFDYLNEKPSPDAADEAVKILKRLILPHLRSGLRRTSEVIQAEHISVLSYIVSTGKYFTDLDDLRVLLYNGDVEANFFVNVVHIQLHRRLRAVRRLREHGHELSGSSISNYLIPIVEHYVFSKEEKFRNIGNEVLVTIGVLANFLSWSQYKGLLRRYIYFLKSRPDNLKESVNLITQLSSALKNSLCYCRHKFNSEVVLKKFPIELEEPDNFVTEEIYPKLTSVLQVRDNETAVARIPLSEALVNFVIGLDEVKLVSLLPGTLTSLCQILRSRSEELRDAVRKTLAEVSKILGAEYLPFILKELISALRRGSQVHVLSFTVHHVLKTLEAALKPSDLDNSSQLLVNVIMEDIFGFAGEEKESDNYHTTMKEIKVSRSYDTAEMLTSNISLPFFYTVLNPVKALLLERMNLKSQNKLNELLRKYALGLNRNVQAASTEVLGLCYEIFEQSETVKKHTKSNRPLVSENEEFFLINLNAKSGRVENETSLLNTTLQKFSLDLLRTVITRHRSLLEVKYLEGFMPLLKSCVTSENEDVLTIALRVLLVMVKLEFPESSESIFANCARRVLNIIKDSPSTSSEVCQVGLKFLSAVIRHKNIKLKDSALSYVLGRVLPDLNEPNKQGLAFNFVKALVYKHIQLPELYDVIDTVRQIMVTNHSKEIRDVSRSVYYQFLMEYDQSKGRLEKQFKFMVDNLQYPSQDGRQSVMELINLIVNKANSVLLSKLSSSFFVALANVFFNDDAPRCREMASLLLSKLLSKLDPESLTTVEKYITAWLKQVQNVTFMNLGLRVYKVYLTSIGLEHNAALDELAMNRVKTIISNTDVGSESQWDLVYSALNLFIAYVERSEKSFGVAFRITWDKVIGCILYPHLWVRQSASRLVNLLVNNLDKFEKKFTDLEVQNVVSRTMRQLGAPTVPESLAAISVKTLMKVAMRWKENNVPFVLKESDNAQEVHYSSALDYMIVRAGAIIRSEENPADSFMSKKSCIQLLALLVQILDENQLVEESEKIIMSLFNYLEQGAGDGLNEEQQELGNLAQECLQILESKISVSDFTQAYANVKHNVLTRRQERKAKRAVLAVKAPDVAAQKKIKKHVRSREKRKHERDEHGFYQRKNKKKRM</sequence>
<proteinExistence type="predicted"/>
<dbReference type="PANTHER" id="PTHR17695:SF11">
    <property type="entry name" value="SMALL SUBUNIT PROCESSOME COMPONENT 20 HOMOLOG"/>
    <property type="match status" value="1"/>
</dbReference>
<dbReference type="Gene3D" id="1.25.10.10">
    <property type="entry name" value="Leucine-rich Repeat Variant"/>
    <property type="match status" value="2"/>
</dbReference>
<dbReference type="InterPro" id="IPR046523">
    <property type="entry name" value="UTP20_dom"/>
</dbReference>
<gene>
    <name evidence="5" type="ORF">ZYGR_0A01920</name>
</gene>
<comment type="caution">
    <text evidence="5">The sequence shown here is derived from an EMBL/GenBank/DDBJ whole genome shotgun (WGS) entry which is preliminary data.</text>
</comment>
<evidence type="ECO:0000313" key="6">
    <source>
        <dbReference type="Proteomes" id="UP000187013"/>
    </source>
</evidence>
<evidence type="ECO:0000259" key="2">
    <source>
        <dbReference type="Pfam" id="PF07539"/>
    </source>
</evidence>
<feature type="compositionally biased region" description="Basic residues" evidence="1">
    <location>
        <begin position="2480"/>
        <end position="2489"/>
    </location>
</feature>
<evidence type="ECO:0000259" key="3">
    <source>
        <dbReference type="Pfam" id="PF20416"/>
    </source>
</evidence>
<dbReference type="GO" id="GO:0030686">
    <property type="term" value="C:90S preribosome"/>
    <property type="evidence" value="ECO:0007669"/>
    <property type="project" value="TreeGrafter"/>
</dbReference>
<dbReference type="PANTHER" id="PTHR17695">
    <property type="entry name" value="SMALL SUBUNIT PROCESSOME COMPONENT 20 HOMOLOG"/>
    <property type="match status" value="1"/>
</dbReference>
<dbReference type="GO" id="GO:0032040">
    <property type="term" value="C:small-subunit processome"/>
    <property type="evidence" value="ECO:0007669"/>
    <property type="project" value="TreeGrafter"/>
</dbReference>
<reference evidence="5 6" key="1">
    <citation type="submission" date="2016-08" db="EMBL/GenBank/DDBJ databases">
        <title>Draft genome sequence of allopolyploid Zygosaccharomyces rouxii.</title>
        <authorList>
            <person name="Watanabe J."/>
            <person name="Uehara K."/>
            <person name="Mogi Y."/>
            <person name="Tsukioka Y."/>
        </authorList>
    </citation>
    <scope>NUCLEOTIDE SEQUENCE [LARGE SCALE GENOMIC DNA]</scope>
    <source>
        <strain evidence="5 6">NBRC 110957</strain>
    </source>
</reference>
<dbReference type="InterPro" id="IPR011430">
    <property type="entry name" value="UTP20_N"/>
</dbReference>
<feature type="compositionally biased region" description="Basic residues" evidence="1">
    <location>
        <begin position="2458"/>
        <end position="2472"/>
    </location>
</feature>
<feature type="region of interest" description="Disordered" evidence="1">
    <location>
        <begin position="2458"/>
        <end position="2489"/>
    </location>
</feature>
<dbReference type="InterPro" id="IPR011989">
    <property type="entry name" value="ARM-like"/>
</dbReference>
<accession>A0A1Q2ZSY6</accession>
<dbReference type="Pfam" id="PF07539">
    <property type="entry name" value="UTP20_N"/>
    <property type="match status" value="1"/>
</dbReference>
<dbReference type="InterPro" id="IPR016024">
    <property type="entry name" value="ARM-type_fold"/>
</dbReference>
<dbReference type="InterPro" id="IPR052575">
    <property type="entry name" value="SSU_processome_comp_20"/>
</dbReference>
<evidence type="ECO:0000313" key="5">
    <source>
        <dbReference type="EMBL" id="GAV46600.1"/>
    </source>
</evidence>
<evidence type="ECO:0000256" key="1">
    <source>
        <dbReference type="SAM" id="MobiDB-lite"/>
    </source>
</evidence>
<feature type="domain" description="U3 small nucleolar RNA-associated protein 20 N-terminal" evidence="2">
    <location>
        <begin position="823"/>
        <end position="1409"/>
    </location>
</feature>
<dbReference type="InterPro" id="IPR057525">
    <property type="entry name" value="UTP20_C"/>
</dbReference>
<organism evidence="5 6">
    <name type="scientific">Zygosaccharomyces rouxii</name>
    <dbReference type="NCBI Taxonomy" id="4956"/>
    <lineage>
        <taxon>Eukaryota</taxon>
        <taxon>Fungi</taxon>
        <taxon>Dikarya</taxon>
        <taxon>Ascomycota</taxon>
        <taxon>Saccharomycotina</taxon>
        <taxon>Saccharomycetes</taxon>
        <taxon>Saccharomycetales</taxon>
        <taxon>Saccharomycetaceae</taxon>
        <taxon>Zygosaccharomyces</taxon>
    </lineage>
</organism>
<protein>
    <submittedName>
        <fullName evidence="5">Uncharacterized protein</fullName>
    </submittedName>
</protein>
<name>A0A1Q2ZSY6_ZYGRO</name>
<dbReference type="OrthoDB" id="360653at2759"/>
<dbReference type="Pfam" id="PF23099">
    <property type="entry name" value="UTP20_C"/>
    <property type="match status" value="1"/>
</dbReference>
<dbReference type="Pfam" id="PF20416">
    <property type="entry name" value="UTP20"/>
    <property type="match status" value="1"/>
</dbReference>
<feature type="domain" description="U3 small nucleolar RNA-associated protein 20 C-terminal" evidence="4">
    <location>
        <begin position="2243"/>
        <end position="2475"/>
    </location>
</feature>
<dbReference type="Proteomes" id="UP000187013">
    <property type="component" value="Unassembled WGS sequence"/>
</dbReference>
<feature type="domain" description="U3 small nucleolar RNA-associated protein 20" evidence="3">
    <location>
        <begin position="1602"/>
        <end position="1818"/>
    </location>
</feature>
<dbReference type="SUPFAM" id="SSF48371">
    <property type="entry name" value="ARM repeat"/>
    <property type="match status" value="2"/>
</dbReference>
<evidence type="ECO:0000259" key="4">
    <source>
        <dbReference type="Pfam" id="PF23099"/>
    </source>
</evidence>